<accession>A0A8D5G8D2</accession>
<dbReference type="PANTHER" id="PTHR43353:SF5">
    <property type="entry name" value="SUCCINATE-SEMIALDEHYDE DEHYDROGENASE, MITOCHONDRIAL"/>
    <property type="match status" value="1"/>
</dbReference>
<gene>
    <name evidence="6" type="primary">puuC</name>
    <name evidence="6" type="ORF">ZMTM_12860</name>
</gene>
<dbReference type="CDD" id="cd07103">
    <property type="entry name" value="ALDH_F5_SSADH_GabD"/>
    <property type="match status" value="1"/>
</dbReference>
<keyword evidence="7" id="KW-1185">Reference proteome</keyword>
<sequence>MSLQLNHPTLLKQAGCLLAGQWVAADSGETFAVTNPANGEIITQVPMMGRAETERAVVAAQAAQKSWKALTAKLRSAYLERWFDLIMLHQEDLAKLLTAEQGKPLAEARGEVAYGASFIEWFGEEAKRVYGEVIPSPMNDRRLLVIKQPIGVTAAITPWNFPIAMITRKAAPALAAGCTMIIKPAEQTPLSAFALGVLAEEAGIPAGVLQIITGDAREIGAVLCESPIVTKLSFTGSTEVGRILMRQCADTIKKLSLELGGNAPFIVFDDADLDAAVEGAMISKFRNAGQTCVCANRLFVQDGIFDAFAKKLSAKVSQLKVGEGTLAEVTQGPLIDDAAIEKVESHIADAVAKGASLIQGGKRHALGGTFFEPTVLADVSPSAMIFREETFGPVAPLFRFKTDDEVIELANRTEFGLAAYFFSRDIGRIWRVAEALEYGMVGVNTGMISNEVAPFGGVKQSGLGREGSHHGIDEYLEIKYVCMAGI</sequence>
<dbReference type="InterPro" id="IPR016163">
    <property type="entry name" value="Ald_DH_C"/>
</dbReference>
<protein>
    <submittedName>
        <fullName evidence="6">NAD-dependent succinate-semialdehyde dehydrogenase</fullName>
    </submittedName>
</protein>
<evidence type="ECO:0000256" key="2">
    <source>
        <dbReference type="ARBA" id="ARBA00023002"/>
    </source>
</evidence>
<dbReference type="InterPro" id="IPR016162">
    <property type="entry name" value="Ald_DH_N"/>
</dbReference>
<dbReference type="FunFam" id="3.40.309.10:FF:000004">
    <property type="entry name" value="Succinate-semialdehyde dehydrogenase I"/>
    <property type="match status" value="1"/>
</dbReference>
<organism evidence="6 7">
    <name type="scientific">Methyloradius palustris</name>
    <dbReference type="NCBI Taxonomy" id="2778876"/>
    <lineage>
        <taxon>Bacteria</taxon>
        <taxon>Pseudomonadati</taxon>
        <taxon>Pseudomonadota</taxon>
        <taxon>Betaproteobacteria</taxon>
        <taxon>Nitrosomonadales</taxon>
        <taxon>Methylophilaceae</taxon>
        <taxon>Methyloradius</taxon>
    </lineage>
</organism>
<dbReference type="Pfam" id="PF00171">
    <property type="entry name" value="Aldedh"/>
    <property type="match status" value="1"/>
</dbReference>
<proteinExistence type="inferred from homology"/>
<dbReference type="SUPFAM" id="SSF53720">
    <property type="entry name" value="ALDH-like"/>
    <property type="match status" value="1"/>
</dbReference>
<evidence type="ECO:0000259" key="5">
    <source>
        <dbReference type="Pfam" id="PF00171"/>
    </source>
</evidence>
<dbReference type="Gene3D" id="3.40.605.10">
    <property type="entry name" value="Aldehyde Dehydrogenase, Chain A, domain 1"/>
    <property type="match status" value="1"/>
</dbReference>
<dbReference type="FunFam" id="3.40.605.10:FF:000005">
    <property type="entry name" value="Succinate-semialdehyde dehydrogenase I"/>
    <property type="match status" value="1"/>
</dbReference>
<dbReference type="PROSITE" id="PS00070">
    <property type="entry name" value="ALDEHYDE_DEHYDR_CYS"/>
    <property type="match status" value="1"/>
</dbReference>
<evidence type="ECO:0000256" key="1">
    <source>
        <dbReference type="ARBA" id="ARBA00009986"/>
    </source>
</evidence>
<dbReference type="NCBIfam" id="TIGR01780">
    <property type="entry name" value="SSADH"/>
    <property type="match status" value="1"/>
</dbReference>
<dbReference type="Proteomes" id="UP000826722">
    <property type="component" value="Chromosome"/>
</dbReference>
<dbReference type="KEGG" id="mpau:ZMTM_12860"/>
<evidence type="ECO:0000313" key="6">
    <source>
        <dbReference type="EMBL" id="BCM25027.1"/>
    </source>
</evidence>
<dbReference type="PROSITE" id="PS00687">
    <property type="entry name" value="ALDEHYDE_DEHYDR_GLU"/>
    <property type="match status" value="1"/>
</dbReference>
<dbReference type="GO" id="GO:0009450">
    <property type="term" value="P:gamma-aminobutyric acid catabolic process"/>
    <property type="evidence" value="ECO:0007669"/>
    <property type="project" value="InterPro"/>
</dbReference>
<dbReference type="AlphaFoldDB" id="A0A8D5G8D2"/>
<dbReference type="FunFam" id="3.40.605.10:FF:000026">
    <property type="entry name" value="Aldehyde dehydrogenase, putative"/>
    <property type="match status" value="1"/>
</dbReference>
<dbReference type="GO" id="GO:0004777">
    <property type="term" value="F:succinate-semialdehyde dehydrogenase (NAD+) activity"/>
    <property type="evidence" value="ECO:0007669"/>
    <property type="project" value="TreeGrafter"/>
</dbReference>
<dbReference type="InterPro" id="IPR050740">
    <property type="entry name" value="Aldehyde_DH_Superfamily"/>
</dbReference>
<dbReference type="GO" id="GO:0005829">
    <property type="term" value="C:cytosol"/>
    <property type="evidence" value="ECO:0007669"/>
    <property type="project" value="TreeGrafter"/>
</dbReference>
<evidence type="ECO:0000313" key="7">
    <source>
        <dbReference type="Proteomes" id="UP000826722"/>
    </source>
</evidence>
<reference evidence="6" key="1">
    <citation type="journal article" date="2021" name="Arch. Microbiol.">
        <title>Methyloradius palustris gen. nov., sp. nov., a methanol-oxidizing bacterium isolated from snow.</title>
        <authorList>
            <person name="Miyadera T."/>
            <person name="Kojima H."/>
            <person name="Fukui M."/>
        </authorList>
    </citation>
    <scope>NUCLEOTIDE SEQUENCE</scope>
    <source>
        <strain evidence="6">Zm11</strain>
    </source>
</reference>
<dbReference type="InterPro" id="IPR016160">
    <property type="entry name" value="Ald_DH_CS_CYS"/>
</dbReference>
<dbReference type="EMBL" id="AP024110">
    <property type="protein sequence ID" value="BCM25027.1"/>
    <property type="molecule type" value="Genomic_DNA"/>
</dbReference>
<dbReference type="PANTHER" id="PTHR43353">
    <property type="entry name" value="SUCCINATE-SEMIALDEHYDE DEHYDROGENASE, MITOCHONDRIAL"/>
    <property type="match status" value="1"/>
</dbReference>
<dbReference type="InterPro" id="IPR016161">
    <property type="entry name" value="Ald_DH/histidinol_DH"/>
</dbReference>
<feature type="active site" evidence="3">
    <location>
        <position position="258"/>
    </location>
</feature>
<dbReference type="InterPro" id="IPR015590">
    <property type="entry name" value="Aldehyde_DH_dom"/>
</dbReference>
<evidence type="ECO:0000256" key="3">
    <source>
        <dbReference type="PROSITE-ProRule" id="PRU10007"/>
    </source>
</evidence>
<dbReference type="InterPro" id="IPR029510">
    <property type="entry name" value="Ald_DH_CS_GLU"/>
</dbReference>
<dbReference type="RefSeq" id="WP_264081923.1">
    <property type="nucleotide sequence ID" value="NZ_AP024110.1"/>
</dbReference>
<keyword evidence="2 4" id="KW-0560">Oxidoreductase</keyword>
<feature type="domain" description="Aldehyde dehydrogenase" evidence="5">
    <location>
        <begin position="22"/>
        <end position="481"/>
    </location>
</feature>
<evidence type="ECO:0000256" key="4">
    <source>
        <dbReference type="RuleBase" id="RU003345"/>
    </source>
</evidence>
<dbReference type="InterPro" id="IPR010102">
    <property type="entry name" value="Succ_semiAld_DH"/>
</dbReference>
<name>A0A8D5G8D2_9PROT</name>
<comment type="similarity">
    <text evidence="1 4">Belongs to the aldehyde dehydrogenase family.</text>
</comment>
<dbReference type="Gene3D" id="3.40.309.10">
    <property type="entry name" value="Aldehyde Dehydrogenase, Chain A, domain 2"/>
    <property type="match status" value="1"/>
</dbReference>